<dbReference type="Pfam" id="PF00528">
    <property type="entry name" value="BPD_transp_1"/>
    <property type="match status" value="1"/>
</dbReference>
<dbReference type="CDD" id="cd06261">
    <property type="entry name" value="TM_PBP2"/>
    <property type="match status" value="1"/>
</dbReference>
<comment type="subcellular location">
    <subcellularLocation>
        <location evidence="1 7">Cell membrane</location>
        <topology evidence="1 7">Multi-pass membrane protein</topology>
    </subcellularLocation>
</comment>
<evidence type="ECO:0000256" key="5">
    <source>
        <dbReference type="ARBA" id="ARBA00022989"/>
    </source>
</evidence>
<evidence type="ECO:0000256" key="2">
    <source>
        <dbReference type="ARBA" id="ARBA00022448"/>
    </source>
</evidence>
<evidence type="ECO:0000259" key="8">
    <source>
        <dbReference type="PROSITE" id="PS50928"/>
    </source>
</evidence>
<evidence type="ECO:0000256" key="3">
    <source>
        <dbReference type="ARBA" id="ARBA00022475"/>
    </source>
</evidence>
<evidence type="ECO:0000313" key="9">
    <source>
        <dbReference type="EMBL" id="WRP17309.1"/>
    </source>
</evidence>
<gene>
    <name evidence="9" type="ORF">U7230_14695</name>
</gene>
<sequence>MVNYVVLTLLAIFSLGPLSVLFFNSLKSVPDIARNPLGPPTIGVEWGNFPKAWALGRYAVTLRNSGLIVAATILGVCLVAGLAAYALSRFRFRGANFLMMYLLIGTSIPAQLFMVPLFVLWKWLGLLDNLGGIVIIYCALYSPFATFLLRSYMLTIPPDFEDAARVDGASEWLIFTRIVVPLSWPGFLTAALVVGLWAYNEFMFAVTFLHSDALKPVTTSFLAFASRYGRDWGMTSAGAVIMLIPIAALFLLLQRRFVEGLTQGGLRG</sequence>
<evidence type="ECO:0000256" key="1">
    <source>
        <dbReference type="ARBA" id="ARBA00004651"/>
    </source>
</evidence>
<feature type="domain" description="ABC transmembrane type-1" evidence="8">
    <location>
        <begin position="62"/>
        <end position="253"/>
    </location>
</feature>
<accession>A0ABZ1BX96</accession>
<dbReference type="PROSITE" id="PS50928">
    <property type="entry name" value="ABC_TM1"/>
    <property type="match status" value="1"/>
</dbReference>
<dbReference type="PANTHER" id="PTHR43744:SF8">
    <property type="entry name" value="SN-GLYCEROL-3-PHOSPHATE TRANSPORT SYSTEM PERMEASE PROTEIN UGPE"/>
    <property type="match status" value="1"/>
</dbReference>
<evidence type="ECO:0000256" key="6">
    <source>
        <dbReference type="ARBA" id="ARBA00023136"/>
    </source>
</evidence>
<feature type="transmembrane region" description="Helical" evidence="7">
    <location>
        <begin position="99"/>
        <end position="124"/>
    </location>
</feature>
<keyword evidence="3" id="KW-1003">Cell membrane</keyword>
<dbReference type="InterPro" id="IPR035906">
    <property type="entry name" value="MetI-like_sf"/>
</dbReference>
<dbReference type="Proteomes" id="UP001332192">
    <property type="component" value="Chromosome"/>
</dbReference>
<feature type="transmembrane region" description="Helical" evidence="7">
    <location>
        <begin position="232"/>
        <end position="253"/>
    </location>
</feature>
<keyword evidence="6 7" id="KW-0472">Membrane</keyword>
<dbReference type="InterPro" id="IPR000515">
    <property type="entry name" value="MetI-like"/>
</dbReference>
<dbReference type="Gene3D" id="1.10.3720.10">
    <property type="entry name" value="MetI-like"/>
    <property type="match status" value="1"/>
</dbReference>
<feature type="transmembrane region" description="Helical" evidence="7">
    <location>
        <begin position="174"/>
        <end position="199"/>
    </location>
</feature>
<dbReference type="SUPFAM" id="SSF161098">
    <property type="entry name" value="MetI-like"/>
    <property type="match status" value="1"/>
</dbReference>
<dbReference type="EMBL" id="CP141615">
    <property type="protein sequence ID" value="WRP17309.1"/>
    <property type="molecule type" value="Genomic_DNA"/>
</dbReference>
<keyword evidence="10" id="KW-1185">Reference proteome</keyword>
<name>A0ABZ1BX96_9FIRM</name>
<evidence type="ECO:0000256" key="4">
    <source>
        <dbReference type="ARBA" id="ARBA00022692"/>
    </source>
</evidence>
<comment type="similarity">
    <text evidence="7">Belongs to the binding-protein-dependent transport system permease family.</text>
</comment>
<feature type="transmembrane region" description="Helical" evidence="7">
    <location>
        <begin position="130"/>
        <end position="153"/>
    </location>
</feature>
<dbReference type="PANTHER" id="PTHR43744">
    <property type="entry name" value="ABC TRANSPORTER PERMEASE PROTEIN MG189-RELATED-RELATED"/>
    <property type="match status" value="1"/>
</dbReference>
<keyword evidence="4 7" id="KW-0812">Transmembrane</keyword>
<organism evidence="9 10">
    <name type="scientific">Carboxydichorda subterranea</name>
    <dbReference type="NCBI Taxonomy" id="3109565"/>
    <lineage>
        <taxon>Bacteria</taxon>
        <taxon>Bacillati</taxon>
        <taxon>Bacillota</taxon>
        <taxon>Limnochordia</taxon>
        <taxon>Limnochordales</taxon>
        <taxon>Geochordaceae</taxon>
        <taxon>Carboxydichorda</taxon>
    </lineage>
</organism>
<proteinExistence type="inferred from homology"/>
<evidence type="ECO:0000313" key="10">
    <source>
        <dbReference type="Proteomes" id="UP001332192"/>
    </source>
</evidence>
<dbReference type="RefSeq" id="WP_324716580.1">
    <property type="nucleotide sequence ID" value="NZ_CP141615.1"/>
</dbReference>
<keyword evidence="2 7" id="KW-0813">Transport</keyword>
<feature type="transmembrane region" description="Helical" evidence="7">
    <location>
        <begin position="67"/>
        <end position="87"/>
    </location>
</feature>
<protein>
    <submittedName>
        <fullName evidence="9">Carbohydrate ABC transporter permease</fullName>
    </submittedName>
</protein>
<reference evidence="9 10" key="1">
    <citation type="journal article" date="2024" name="Front. Microbiol.">
        <title>Novel thermophilic genera Geochorda gen. nov. and Carboxydochorda gen. nov. from the deep terrestrial subsurface reveal the ecophysiological diversity in the class Limnochordia.</title>
        <authorList>
            <person name="Karnachuk O.V."/>
            <person name="Lukina A.P."/>
            <person name="Avakyan M.R."/>
            <person name="Kadnikov V.V."/>
            <person name="Begmatov S."/>
            <person name="Beletsky A.V."/>
            <person name="Vlasova K.G."/>
            <person name="Novikov A.A."/>
            <person name="Shcherbakova V.A."/>
            <person name="Mardanov A.V."/>
            <person name="Ravin N.V."/>
        </authorList>
    </citation>
    <scope>NUCLEOTIDE SEQUENCE [LARGE SCALE GENOMIC DNA]</scope>
    <source>
        <strain evidence="9 10">L945</strain>
    </source>
</reference>
<keyword evidence="5 7" id="KW-1133">Transmembrane helix</keyword>
<evidence type="ECO:0000256" key="7">
    <source>
        <dbReference type="RuleBase" id="RU363032"/>
    </source>
</evidence>